<dbReference type="AlphaFoldDB" id="A0A8S4RRV2"/>
<accession>A0A8S4RRV2</accession>
<sequence length="141" mass="16780">MTSNGLRRCIRLGPQEIGYVMPFSLSRNVIIRETQEQDRTEENGSEQNKEEEKRRKEEIREEKRRGEKRRGEKRRDEKRREEKRRGETRREDKRKEKRRICSVPLIVGQLAQSAATLLSESKAVDSIPTTGKCLYDEREDF</sequence>
<keyword evidence="3" id="KW-1185">Reference proteome</keyword>
<evidence type="ECO:0000313" key="3">
    <source>
        <dbReference type="Proteomes" id="UP000838756"/>
    </source>
</evidence>
<comment type="caution">
    <text evidence="2">The sequence shown here is derived from an EMBL/GenBank/DDBJ whole genome shotgun (WGS) entry which is preliminary data.</text>
</comment>
<organism evidence="2 3">
    <name type="scientific">Pararge aegeria aegeria</name>
    <dbReference type="NCBI Taxonomy" id="348720"/>
    <lineage>
        <taxon>Eukaryota</taxon>
        <taxon>Metazoa</taxon>
        <taxon>Ecdysozoa</taxon>
        <taxon>Arthropoda</taxon>
        <taxon>Hexapoda</taxon>
        <taxon>Insecta</taxon>
        <taxon>Pterygota</taxon>
        <taxon>Neoptera</taxon>
        <taxon>Endopterygota</taxon>
        <taxon>Lepidoptera</taxon>
        <taxon>Glossata</taxon>
        <taxon>Ditrysia</taxon>
        <taxon>Papilionoidea</taxon>
        <taxon>Nymphalidae</taxon>
        <taxon>Satyrinae</taxon>
        <taxon>Satyrini</taxon>
        <taxon>Parargina</taxon>
        <taxon>Pararge</taxon>
    </lineage>
</organism>
<evidence type="ECO:0000313" key="2">
    <source>
        <dbReference type="EMBL" id="CAH2239867.1"/>
    </source>
</evidence>
<name>A0A8S4RRV2_9NEOP</name>
<dbReference type="Proteomes" id="UP000838756">
    <property type="component" value="Unassembled WGS sequence"/>
</dbReference>
<feature type="compositionally biased region" description="Basic and acidic residues" evidence="1">
    <location>
        <begin position="33"/>
        <end position="94"/>
    </location>
</feature>
<reference evidence="2" key="1">
    <citation type="submission" date="2022-03" db="EMBL/GenBank/DDBJ databases">
        <authorList>
            <person name="Lindestad O."/>
        </authorList>
    </citation>
    <scope>NUCLEOTIDE SEQUENCE</scope>
</reference>
<gene>
    <name evidence="2" type="primary">jg4554</name>
    <name evidence="2" type="ORF">PAEG_LOCUS16505</name>
</gene>
<feature type="region of interest" description="Disordered" evidence="1">
    <location>
        <begin position="120"/>
        <end position="141"/>
    </location>
</feature>
<evidence type="ECO:0000256" key="1">
    <source>
        <dbReference type="SAM" id="MobiDB-lite"/>
    </source>
</evidence>
<feature type="region of interest" description="Disordered" evidence="1">
    <location>
        <begin position="33"/>
        <end position="98"/>
    </location>
</feature>
<proteinExistence type="predicted"/>
<protein>
    <submittedName>
        <fullName evidence="2">Jg4554 protein</fullName>
    </submittedName>
</protein>
<dbReference type="EMBL" id="CAKXAJ010025464">
    <property type="protein sequence ID" value="CAH2239867.1"/>
    <property type="molecule type" value="Genomic_DNA"/>
</dbReference>